<proteinExistence type="predicted"/>
<dbReference type="Proteomes" id="UP000283469">
    <property type="component" value="Unassembled WGS sequence"/>
</dbReference>
<dbReference type="EMBL" id="QVRA01000008">
    <property type="protein sequence ID" value="RJG54922.1"/>
    <property type="molecule type" value="Genomic_DNA"/>
</dbReference>
<sequence length="243" mass="27342">MAMPMQRPKGPDGPVRPDCCPPVIGNKIYLGSSFAYHQLPGENSGQHYGLNYTPNPTFNTQMTLWAPYAASALAVPGWTAQAVVMAAEMRTDTPSNIAVNYSTHPAWNNWPPTIADFSAGTTVRAPVFISAWWTNSTTWHDNNEFHDQAPGWTAPPSFHMVPDGRRYMMAFSFYLFERNHDRWRLRAIECQTPMLSWRFNGMNLRSIGGEKPMLQPVMAIGQLKAPELQPSKELIDQANRMAK</sequence>
<name>A0A418YST9_9SPHN</name>
<gene>
    <name evidence="1" type="ORF">D0Z70_11210</name>
</gene>
<accession>A0A418YST9</accession>
<comment type="caution">
    <text evidence="1">The sequence shown here is derived from an EMBL/GenBank/DDBJ whole genome shotgun (WGS) entry which is preliminary data.</text>
</comment>
<protein>
    <submittedName>
        <fullName evidence="1">Uncharacterized protein</fullName>
    </submittedName>
</protein>
<reference evidence="1 2" key="1">
    <citation type="submission" date="2018-08" db="EMBL/GenBank/DDBJ databases">
        <title>Sphingobium sp. EO9.</title>
        <authorList>
            <person name="Park Y."/>
            <person name="Kim K.H."/>
            <person name="Jeon C.O."/>
        </authorList>
    </citation>
    <scope>NUCLEOTIDE SEQUENCE [LARGE SCALE GENOMIC DNA]</scope>
    <source>
        <strain evidence="1 2">EO9</strain>
    </source>
</reference>
<evidence type="ECO:0000313" key="1">
    <source>
        <dbReference type="EMBL" id="RJG54922.1"/>
    </source>
</evidence>
<dbReference type="AlphaFoldDB" id="A0A418YST9"/>
<organism evidence="1 2">
    <name type="scientific">Sphingobium terrigena</name>
    <dbReference type="NCBI Taxonomy" id="2304063"/>
    <lineage>
        <taxon>Bacteria</taxon>
        <taxon>Pseudomonadati</taxon>
        <taxon>Pseudomonadota</taxon>
        <taxon>Alphaproteobacteria</taxon>
        <taxon>Sphingomonadales</taxon>
        <taxon>Sphingomonadaceae</taxon>
        <taxon>Sphingobium</taxon>
    </lineage>
</organism>
<evidence type="ECO:0000313" key="2">
    <source>
        <dbReference type="Proteomes" id="UP000283469"/>
    </source>
</evidence>
<keyword evidence="2" id="KW-1185">Reference proteome</keyword>